<dbReference type="EMBL" id="JASCXX010000025">
    <property type="protein sequence ID" value="MDI6450821.1"/>
    <property type="molecule type" value="Genomic_DNA"/>
</dbReference>
<organism evidence="2 3">
    <name type="scientific">Anaerobaca lacustris</name>
    <dbReference type="NCBI Taxonomy" id="3044600"/>
    <lineage>
        <taxon>Bacteria</taxon>
        <taxon>Pseudomonadati</taxon>
        <taxon>Planctomycetota</taxon>
        <taxon>Phycisphaerae</taxon>
        <taxon>Sedimentisphaerales</taxon>
        <taxon>Anaerobacaceae</taxon>
        <taxon>Anaerobaca</taxon>
    </lineage>
</organism>
<dbReference type="CDD" id="cd00060">
    <property type="entry name" value="FHA"/>
    <property type="match status" value="1"/>
</dbReference>
<feature type="domain" description="FHA" evidence="1">
    <location>
        <begin position="16"/>
        <end position="74"/>
    </location>
</feature>
<comment type="caution">
    <text evidence="2">The sequence shown here is derived from an EMBL/GenBank/DDBJ whole genome shotgun (WGS) entry which is preliminary data.</text>
</comment>
<accession>A0AAW6U416</accession>
<dbReference type="AlphaFoldDB" id="A0AAW6U416"/>
<keyword evidence="3" id="KW-1185">Reference proteome</keyword>
<name>A0AAW6U416_9BACT</name>
<dbReference type="InterPro" id="IPR008984">
    <property type="entry name" value="SMAD_FHA_dom_sf"/>
</dbReference>
<evidence type="ECO:0000313" key="2">
    <source>
        <dbReference type="EMBL" id="MDI6450821.1"/>
    </source>
</evidence>
<evidence type="ECO:0000313" key="3">
    <source>
        <dbReference type="Proteomes" id="UP001431776"/>
    </source>
</evidence>
<sequence>MASLIVTSGRQEGDYYPLGRRTNVVGRDEALLIQVLDNMVSRKHLQIRFDEKTGKYYAYDMKSRNGVYVNNQRISGETPLADGDVILVGLTSLLFLDKDFKDKDSALLHYRKVGERMRVTVYGPQEIDEVDRGQGETGHPIKW</sequence>
<dbReference type="SUPFAM" id="SSF49879">
    <property type="entry name" value="SMAD/FHA domain"/>
    <property type="match status" value="1"/>
</dbReference>
<dbReference type="PROSITE" id="PS50006">
    <property type="entry name" value="FHA_DOMAIN"/>
    <property type="match status" value="1"/>
</dbReference>
<dbReference type="Gene3D" id="2.60.200.20">
    <property type="match status" value="1"/>
</dbReference>
<proteinExistence type="predicted"/>
<evidence type="ECO:0000259" key="1">
    <source>
        <dbReference type="PROSITE" id="PS50006"/>
    </source>
</evidence>
<gene>
    <name evidence="2" type="ORF">QJ522_17305</name>
</gene>
<protein>
    <submittedName>
        <fullName evidence="2">FHA domain-containing protein</fullName>
    </submittedName>
</protein>
<dbReference type="Pfam" id="PF00498">
    <property type="entry name" value="FHA"/>
    <property type="match status" value="1"/>
</dbReference>
<dbReference type="InterPro" id="IPR000253">
    <property type="entry name" value="FHA_dom"/>
</dbReference>
<dbReference type="Proteomes" id="UP001431776">
    <property type="component" value="Unassembled WGS sequence"/>
</dbReference>
<dbReference type="SMART" id="SM00240">
    <property type="entry name" value="FHA"/>
    <property type="match status" value="1"/>
</dbReference>
<reference evidence="2" key="1">
    <citation type="submission" date="2023-05" db="EMBL/GenBank/DDBJ databases">
        <title>Anaerotaeda fermentans gen. nov., sp. nov., a novel anaerobic planctomycete of the new family within the order Sedimentisphaerales isolated from Taman Peninsula, Russia.</title>
        <authorList>
            <person name="Khomyakova M.A."/>
            <person name="Merkel A.Y."/>
            <person name="Slobodkin A.I."/>
        </authorList>
    </citation>
    <scope>NUCLEOTIDE SEQUENCE</scope>
    <source>
        <strain evidence="2">M17dextr</strain>
    </source>
</reference>
<dbReference type="RefSeq" id="WP_349246230.1">
    <property type="nucleotide sequence ID" value="NZ_JASCXX010000025.1"/>
</dbReference>